<sequence>MFFEWLHDRMIEPCTGLKFRKKGFVRVHSGMDEKTVLGEKYQIVMGETQACSNDSPLGVHPLRMAQKSSTVTYIPGVYTHDSQKQSVLEWAAQFYGRCDEPEASHVISAEHAKLPDTFSQHEITLLTTTLFGKERLIVLERLADPAKQPLSVSWWVTGVDRVYIPAYNDEYTRGDVEREYRSRIDTISKVVFKPGTVKVADFAMLCGVISRSVPRYNILLNQCYWFAWMIHDGSKEVFRAYRVEEGDLTKRARFRGLPTLARIKVTQIHIDTIRREFSKRMELANNHFIDPPVTIGHGPGKPFKSSWLVEERVLMRGQNRVCLKTLTSIANLSVSC</sequence>
<proteinExistence type="predicted"/>
<evidence type="ECO:0000313" key="1">
    <source>
        <dbReference type="EMBL" id="KAH7912769.1"/>
    </source>
</evidence>
<accession>A0ACB8AIL6</accession>
<reference evidence="1" key="1">
    <citation type="journal article" date="2021" name="New Phytol.">
        <title>Evolutionary innovations through gain and loss of genes in the ectomycorrhizal Boletales.</title>
        <authorList>
            <person name="Wu G."/>
            <person name="Miyauchi S."/>
            <person name="Morin E."/>
            <person name="Kuo A."/>
            <person name="Drula E."/>
            <person name="Varga T."/>
            <person name="Kohler A."/>
            <person name="Feng B."/>
            <person name="Cao Y."/>
            <person name="Lipzen A."/>
            <person name="Daum C."/>
            <person name="Hundley H."/>
            <person name="Pangilinan J."/>
            <person name="Johnson J."/>
            <person name="Barry K."/>
            <person name="LaButti K."/>
            <person name="Ng V."/>
            <person name="Ahrendt S."/>
            <person name="Min B."/>
            <person name="Choi I.G."/>
            <person name="Park H."/>
            <person name="Plett J.M."/>
            <person name="Magnuson J."/>
            <person name="Spatafora J.W."/>
            <person name="Nagy L.G."/>
            <person name="Henrissat B."/>
            <person name="Grigoriev I.V."/>
            <person name="Yang Z.L."/>
            <person name="Xu J."/>
            <person name="Martin F.M."/>
        </authorList>
    </citation>
    <scope>NUCLEOTIDE SEQUENCE</scope>
    <source>
        <strain evidence="1">ATCC 28755</strain>
    </source>
</reference>
<evidence type="ECO:0000313" key="2">
    <source>
        <dbReference type="Proteomes" id="UP000790377"/>
    </source>
</evidence>
<comment type="caution">
    <text evidence="1">The sequence shown here is derived from an EMBL/GenBank/DDBJ whole genome shotgun (WGS) entry which is preliminary data.</text>
</comment>
<keyword evidence="2" id="KW-1185">Reference proteome</keyword>
<name>A0ACB8AIL6_9AGAM</name>
<protein>
    <submittedName>
        <fullName evidence="1">Uncharacterized protein</fullName>
    </submittedName>
</protein>
<dbReference type="EMBL" id="MU267644">
    <property type="protein sequence ID" value="KAH7912769.1"/>
    <property type="molecule type" value="Genomic_DNA"/>
</dbReference>
<organism evidence="1 2">
    <name type="scientific">Hygrophoropsis aurantiaca</name>
    <dbReference type="NCBI Taxonomy" id="72124"/>
    <lineage>
        <taxon>Eukaryota</taxon>
        <taxon>Fungi</taxon>
        <taxon>Dikarya</taxon>
        <taxon>Basidiomycota</taxon>
        <taxon>Agaricomycotina</taxon>
        <taxon>Agaricomycetes</taxon>
        <taxon>Agaricomycetidae</taxon>
        <taxon>Boletales</taxon>
        <taxon>Coniophorineae</taxon>
        <taxon>Hygrophoropsidaceae</taxon>
        <taxon>Hygrophoropsis</taxon>
    </lineage>
</organism>
<dbReference type="Proteomes" id="UP000790377">
    <property type="component" value="Unassembled WGS sequence"/>
</dbReference>
<gene>
    <name evidence="1" type="ORF">BJ138DRAFT_1147610</name>
</gene>